<dbReference type="EMBL" id="VXIT01000021">
    <property type="protein sequence ID" value="KAA6406947.1"/>
    <property type="molecule type" value="Genomic_DNA"/>
</dbReference>
<accession>A0A5M8PCC1</accession>
<dbReference type="PANTHER" id="PTHR42678">
    <property type="entry name" value="AMIDASE"/>
    <property type="match status" value="1"/>
</dbReference>
<proteinExistence type="predicted"/>
<evidence type="ECO:0000313" key="3">
    <source>
        <dbReference type="EMBL" id="KAA6406947.1"/>
    </source>
</evidence>
<dbReference type="Pfam" id="PF01425">
    <property type="entry name" value="Amidase"/>
    <property type="match status" value="1"/>
</dbReference>
<dbReference type="InterPro" id="IPR036928">
    <property type="entry name" value="AS_sf"/>
</dbReference>
<dbReference type="AlphaFoldDB" id="A0A5M8PCC1"/>
<comment type="caution">
    <text evidence="3">The sequence shown here is derived from an EMBL/GenBank/DDBJ whole genome shotgun (WGS) entry which is preliminary data.</text>
</comment>
<dbReference type="SUPFAM" id="SSF75304">
    <property type="entry name" value="Amidase signature (AS) enzymes"/>
    <property type="match status" value="1"/>
</dbReference>
<gene>
    <name evidence="3" type="ORF">FRX48_09245</name>
</gene>
<evidence type="ECO:0000313" key="4">
    <source>
        <dbReference type="Proteomes" id="UP000324767"/>
    </source>
</evidence>
<sequence>MHAQLNRDPPCQESVPPIFQVDGFNSLDLYELTVDKLQQLLSTGLLTSVDYVNFCLKRIHMIDCYLEAIIELNPDALSIAESRDDERQRGVNRGALHGVPVLVKDNMATDDAMQTTAGSWALLGSIVPRDAFIVSQLREAGAIILGHANMSEWASVRSKKYSTGYSPRGGQVRNPYDLSRSPYGSSSGSAAAVSANIVPLSFGTETDTSIIGPAMKNGVVGIKPTVGLTSRAGVIPISENMDTVGSFGRTVADAVHGLNAIVGTDERDPSTLSPSRHQEADYATFISPKEVLKGAKFGLPWKRCWELVAADQKEVAERVFKGMTDAGAEIIRTDFPSAEERIPSDGVFDWEHGDPARSEFSVVKIEAYNGINAYLSELSGTSMRKVEDIIAYNTENSGTEGASPGDHPAFPSGQDNLHELARSGGRKTETYHRALHHIHAQSRAHGIDAALNHTTPHGETVQLDALLLCDDKAAGQELAAQAGYPIICVPIGLDADEMPVGLSLQHTAWKEGTLIKWASAIEDLVGKTLGGRPRPKYRAYHSKNIPIR</sequence>
<feature type="domain" description="Amidase" evidence="2">
    <location>
        <begin position="51"/>
        <end position="514"/>
    </location>
</feature>
<dbReference type="Proteomes" id="UP000324767">
    <property type="component" value="Unassembled WGS sequence"/>
</dbReference>
<name>A0A5M8PCC1_9LECA</name>
<organism evidence="3 4">
    <name type="scientific">Lasallia pustulata</name>
    <dbReference type="NCBI Taxonomy" id="136370"/>
    <lineage>
        <taxon>Eukaryota</taxon>
        <taxon>Fungi</taxon>
        <taxon>Dikarya</taxon>
        <taxon>Ascomycota</taxon>
        <taxon>Pezizomycotina</taxon>
        <taxon>Lecanoromycetes</taxon>
        <taxon>OSLEUM clade</taxon>
        <taxon>Umbilicariomycetidae</taxon>
        <taxon>Umbilicariales</taxon>
        <taxon>Umbilicariaceae</taxon>
        <taxon>Lasallia</taxon>
    </lineage>
</organism>
<dbReference type="PANTHER" id="PTHR42678:SF37">
    <property type="entry name" value="AMIDASE C869.01-RELATED"/>
    <property type="match status" value="1"/>
</dbReference>
<dbReference type="Gene3D" id="3.90.1300.10">
    <property type="entry name" value="Amidase signature (AS) domain"/>
    <property type="match status" value="1"/>
</dbReference>
<feature type="region of interest" description="Disordered" evidence="1">
    <location>
        <begin position="395"/>
        <end position="419"/>
    </location>
</feature>
<evidence type="ECO:0000256" key="1">
    <source>
        <dbReference type="SAM" id="MobiDB-lite"/>
    </source>
</evidence>
<dbReference type="InterPro" id="IPR023631">
    <property type="entry name" value="Amidase_dom"/>
</dbReference>
<protein>
    <submittedName>
        <fullName evidence="3">Amidase family</fullName>
    </submittedName>
</protein>
<dbReference type="OrthoDB" id="566138at2759"/>
<reference evidence="3 4" key="1">
    <citation type="submission" date="2019-09" db="EMBL/GenBank/DDBJ databases">
        <title>The hologenome of the rock-dwelling lichen Lasallia pustulata.</title>
        <authorList>
            <person name="Greshake Tzovaras B."/>
            <person name="Segers F."/>
            <person name="Bicker A."/>
            <person name="Dal Grande F."/>
            <person name="Otte J."/>
            <person name="Hankeln T."/>
            <person name="Schmitt I."/>
            <person name="Ebersberger I."/>
        </authorList>
    </citation>
    <scope>NUCLEOTIDE SEQUENCE [LARGE SCALE GENOMIC DNA]</scope>
    <source>
        <strain evidence="3">A1-1</strain>
    </source>
</reference>
<evidence type="ECO:0000259" key="2">
    <source>
        <dbReference type="Pfam" id="PF01425"/>
    </source>
</evidence>